<evidence type="ECO:0000256" key="4">
    <source>
        <dbReference type="ARBA" id="ARBA00022980"/>
    </source>
</evidence>
<dbReference type="STRING" id="1071380.I2H3M7"/>
<gene>
    <name evidence="11" type="primary">TBLA0D04830</name>
    <name evidence="11" type="ORF">TBLA_0D04830</name>
</gene>
<evidence type="ECO:0000259" key="10">
    <source>
        <dbReference type="Pfam" id="PF18471"/>
    </source>
</evidence>
<dbReference type="PANTHER" id="PTHR15893">
    <property type="entry name" value="RIBOSOMAL PROTEIN L27"/>
    <property type="match status" value="1"/>
</dbReference>
<evidence type="ECO:0000256" key="3">
    <source>
        <dbReference type="ARBA" id="ARBA00022946"/>
    </source>
</evidence>
<evidence type="ECO:0000256" key="7">
    <source>
        <dbReference type="ARBA" id="ARBA00035267"/>
    </source>
</evidence>
<dbReference type="NCBIfam" id="TIGR00062">
    <property type="entry name" value="L27"/>
    <property type="match status" value="1"/>
</dbReference>
<sequence>MIFELIKNNSKNLPSWRQGNSAVFTQIRSSTKKAAGSRTSMKDSAGRRLGPKKYEGQNVKIGEIIMRQRGTKFYPGENVGIGKDHTIYAKEPGVVRYYLDPFHPKRKFIGVSLSRDIRLPTPHFEPTVRRFGHLLVSKKKNPKLYKEVSEFLPRKTELAKDDILKGLQQREENRTNLRNIFKTFLQEEIKLDSIKNDEDLELCLDYLIRLRLCLKNGIPLSESQFNASYYLETLQKLQNRRLKQSSEELTQQQEKLNQLTKLINQSISFDNNFNIVKFLSQSDKNQLRSKLIENLKALKSESKYKEIQQIFDKSKSTEGEVPVSSYLTKSEEVSLRNKYLYAVTNEIVNPTLEQLKELQKKNSSNKKNKKVKNKTGDILIKRYNYETHHVENVIRQRPSL</sequence>
<keyword evidence="12" id="KW-1185">Reference proteome</keyword>
<dbReference type="RefSeq" id="XP_004180498.1">
    <property type="nucleotide sequence ID" value="XM_004180450.1"/>
</dbReference>
<feature type="domain" description="Large ribosomal subunit protein bL27m C-terminal" evidence="10">
    <location>
        <begin position="141"/>
        <end position="397"/>
    </location>
</feature>
<dbReference type="Proteomes" id="UP000002866">
    <property type="component" value="Chromosome 4"/>
</dbReference>
<dbReference type="Gene3D" id="2.40.50.100">
    <property type="match status" value="1"/>
</dbReference>
<dbReference type="GO" id="GO:0005762">
    <property type="term" value="C:mitochondrial large ribosomal subunit"/>
    <property type="evidence" value="ECO:0007669"/>
    <property type="project" value="EnsemblFungi"/>
</dbReference>
<dbReference type="EMBL" id="HE806319">
    <property type="protein sequence ID" value="CCH60979.1"/>
    <property type="molecule type" value="Genomic_DNA"/>
</dbReference>
<dbReference type="Pfam" id="PF01016">
    <property type="entry name" value="Ribosomal_L27"/>
    <property type="match status" value="1"/>
</dbReference>
<dbReference type="GeneID" id="14496015"/>
<dbReference type="FunFam" id="2.40.50.100:FF:000042">
    <property type="entry name" value="50S ribosomal protein L27"/>
    <property type="match status" value="1"/>
</dbReference>
<dbReference type="AlphaFoldDB" id="I2H3M7"/>
<comment type="similarity">
    <text evidence="2">Belongs to the bacterial ribosomal protein bL27 family.</text>
</comment>
<evidence type="ECO:0000256" key="2">
    <source>
        <dbReference type="ARBA" id="ARBA00010797"/>
    </source>
</evidence>
<dbReference type="eggNOG" id="KOG4600">
    <property type="taxonomic scope" value="Eukaryota"/>
</dbReference>
<dbReference type="SUPFAM" id="SSF110324">
    <property type="entry name" value="Ribosomal L27 protein-like"/>
    <property type="match status" value="1"/>
</dbReference>
<evidence type="ECO:0000313" key="12">
    <source>
        <dbReference type="Proteomes" id="UP000002866"/>
    </source>
</evidence>
<dbReference type="GO" id="GO:0006412">
    <property type="term" value="P:translation"/>
    <property type="evidence" value="ECO:0007669"/>
    <property type="project" value="InterPro"/>
</dbReference>
<evidence type="ECO:0000256" key="5">
    <source>
        <dbReference type="ARBA" id="ARBA00023128"/>
    </source>
</evidence>
<dbReference type="GO" id="GO:0003735">
    <property type="term" value="F:structural constituent of ribosome"/>
    <property type="evidence" value="ECO:0007669"/>
    <property type="project" value="EnsemblFungi"/>
</dbReference>
<dbReference type="Pfam" id="PF18471">
    <property type="entry name" value="Ribosomal_L27_C"/>
    <property type="match status" value="1"/>
</dbReference>
<evidence type="ECO:0000256" key="9">
    <source>
        <dbReference type="SAM" id="MobiDB-lite"/>
    </source>
</evidence>
<dbReference type="GO" id="GO:0033617">
    <property type="term" value="P:mitochondrial respiratory chain complex IV assembly"/>
    <property type="evidence" value="ECO:0007669"/>
    <property type="project" value="EnsemblFungi"/>
</dbReference>
<keyword evidence="3" id="KW-0809">Transit peptide</keyword>
<organism evidence="11 12">
    <name type="scientific">Henningerozyma blattae (strain ATCC 34711 / CBS 6284 / DSM 70876 / NBRC 10599 / NRRL Y-10934 / UCD 77-7)</name>
    <name type="common">Yeast</name>
    <name type="synonym">Tetrapisispora blattae</name>
    <dbReference type="NCBI Taxonomy" id="1071380"/>
    <lineage>
        <taxon>Eukaryota</taxon>
        <taxon>Fungi</taxon>
        <taxon>Dikarya</taxon>
        <taxon>Ascomycota</taxon>
        <taxon>Saccharomycotina</taxon>
        <taxon>Saccharomycetes</taxon>
        <taxon>Saccharomycetales</taxon>
        <taxon>Saccharomycetaceae</taxon>
        <taxon>Henningerozyma</taxon>
    </lineage>
</organism>
<comment type="subcellular location">
    <subcellularLocation>
        <location evidence="1">Mitochondrion</location>
    </subcellularLocation>
</comment>
<dbReference type="PROSITE" id="PS00831">
    <property type="entry name" value="RIBOSOMAL_L27"/>
    <property type="match status" value="1"/>
</dbReference>
<keyword evidence="4" id="KW-0689">Ribosomal protein</keyword>
<reference evidence="11 12" key="1">
    <citation type="journal article" date="2011" name="Proc. Natl. Acad. Sci. U.S.A.">
        <title>Evolutionary erosion of yeast sex chromosomes by mating-type switching accidents.</title>
        <authorList>
            <person name="Gordon J.L."/>
            <person name="Armisen D."/>
            <person name="Proux-Wera E."/>
            <person name="Oheigeartaigh S.S."/>
            <person name="Byrne K.P."/>
            <person name="Wolfe K.H."/>
        </authorList>
    </citation>
    <scope>NUCLEOTIDE SEQUENCE [LARGE SCALE GENOMIC DNA]</scope>
    <source>
        <strain evidence="12">ATCC 34711 / CBS 6284 / DSM 70876 / NBRC 10599 / NRRL Y-10934 / UCD 77-7</strain>
    </source>
</reference>
<dbReference type="OMA" id="YLDPFHP"/>
<dbReference type="InterPro" id="IPR041244">
    <property type="entry name" value="Ribosomal_bL27m_C"/>
</dbReference>
<evidence type="ECO:0000313" key="11">
    <source>
        <dbReference type="EMBL" id="CCH60979.1"/>
    </source>
</evidence>
<dbReference type="FunCoup" id="I2H3M7">
    <property type="interactions" value="320"/>
</dbReference>
<dbReference type="InterPro" id="IPR018261">
    <property type="entry name" value="Ribosomal_bL27_CS"/>
</dbReference>
<dbReference type="InParanoid" id="I2H3M7"/>
<name>I2H3M7_HENB6</name>
<keyword evidence="5" id="KW-0496">Mitochondrion</keyword>
<evidence type="ECO:0000256" key="6">
    <source>
        <dbReference type="ARBA" id="ARBA00023274"/>
    </source>
</evidence>
<accession>I2H3M7</accession>
<evidence type="ECO:0000256" key="8">
    <source>
        <dbReference type="ARBA" id="ARBA00035465"/>
    </source>
</evidence>
<feature type="region of interest" description="Disordered" evidence="9">
    <location>
        <begin position="29"/>
        <end position="52"/>
    </location>
</feature>
<proteinExistence type="inferred from homology"/>
<dbReference type="KEGG" id="tbl:TBLA_0D04830"/>
<protein>
    <recommendedName>
        <fullName evidence="7">Large ribosomal subunit protein bL27m</fullName>
    </recommendedName>
    <alternativeName>
        <fullName evidence="8">54S ribosomal protein L2, mitochondrial</fullName>
    </alternativeName>
</protein>
<dbReference type="OrthoDB" id="1867012at2759"/>
<keyword evidence="6" id="KW-0687">Ribonucleoprotein</keyword>
<evidence type="ECO:0000256" key="1">
    <source>
        <dbReference type="ARBA" id="ARBA00004173"/>
    </source>
</evidence>
<dbReference type="PRINTS" id="PR00063">
    <property type="entry name" value="RIBOSOMALL27"/>
</dbReference>
<dbReference type="InterPro" id="IPR001684">
    <property type="entry name" value="Ribosomal_bL27"/>
</dbReference>
<dbReference type="HOGENOM" id="CLU_063752_0_0_1"/>
<dbReference type="PANTHER" id="PTHR15893:SF0">
    <property type="entry name" value="LARGE RIBOSOMAL SUBUNIT PROTEIN BL27M"/>
    <property type="match status" value="1"/>
</dbReference>